<dbReference type="EMBL" id="VVIW01000014">
    <property type="protein sequence ID" value="NHZ42627.1"/>
    <property type="molecule type" value="Genomic_DNA"/>
</dbReference>
<feature type="transmembrane region" description="Helical" evidence="1">
    <location>
        <begin position="38"/>
        <end position="60"/>
    </location>
</feature>
<comment type="caution">
    <text evidence="3">The sequence shown here is derived from an EMBL/GenBank/DDBJ whole genome shotgun (WGS) entry which is preliminary data.</text>
</comment>
<organism evidence="3 4">
    <name type="scientific">Massilia aquatica</name>
    <dbReference type="NCBI Taxonomy" id="2609000"/>
    <lineage>
        <taxon>Bacteria</taxon>
        <taxon>Pseudomonadati</taxon>
        <taxon>Pseudomonadota</taxon>
        <taxon>Betaproteobacteria</taxon>
        <taxon>Burkholderiales</taxon>
        <taxon>Oxalobacteraceae</taxon>
        <taxon>Telluria group</taxon>
        <taxon>Massilia</taxon>
    </lineage>
</organism>
<feature type="domain" description="Ice-binding protein C-terminal" evidence="2">
    <location>
        <begin position="198"/>
        <end position="222"/>
    </location>
</feature>
<gene>
    <name evidence="3" type="ORF">F1609_20990</name>
</gene>
<proteinExistence type="predicted"/>
<name>A0ABX0M6R6_9BURK</name>
<dbReference type="NCBIfam" id="TIGR02595">
    <property type="entry name" value="PEP_CTERM"/>
    <property type="match status" value="1"/>
</dbReference>
<dbReference type="Proteomes" id="UP000819052">
    <property type="component" value="Unassembled WGS sequence"/>
</dbReference>
<evidence type="ECO:0000256" key="1">
    <source>
        <dbReference type="SAM" id="Phobius"/>
    </source>
</evidence>
<protein>
    <submittedName>
        <fullName evidence="3">PEP-CTERM sorting domain-containing protein</fullName>
    </submittedName>
</protein>
<evidence type="ECO:0000259" key="2">
    <source>
        <dbReference type="Pfam" id="PF07589"/>
    </source>
</evidence>
<feature type="transmembrane region" description="Helical" evidence="1">
    <location>
        <begin position="202"/>
        <end position="219"/>
    </location>
</feature>
<keyword evidence="1" id="KW-0812">Transmembrane</keyword>
<accession>A0ABX0M6R6</accession>
<keyword evidence="1" id="KW-0472">Membrane</keyword>
<dbReference type="Pfam" id="PF07589">
    <property type="entry name" value="PEP-CTERM"/>
    <property type="match status" value="1"/>
</dbReference>
<evidence type="ECO:0000313" key="4">
    <source>
        <dbReference type="Proteomes" id="UP000819052"/>
    </source>
</evidence>
<sequence length="228" mass="24704">MKFDQFYQCINCDLPLHTGTAIWPTLLETVMTSYMNKLLTALTVAALSLPLSAAAATYTLTASDTDQSWMSNPGNFEIGRFSLQSDIVDIISLNSSVTLIDQGWGGENPDNGVSVRLFAGETQIYSLHVAGANHEWKTELYSLTSNPADFAGLNAALDNAQWGAGVTVRMYTNAWGYPGWELHTRNVSLDLTSGVIAAVPEPATYAMLLGGLTVLGAAARRRRERKLP</sequence>
<dbReference type="InterPro" id="IPR013424">
    <property type="entry name" value="Ice-binding_C"/>
</dbReference>
<keyword evidence="1" id="KW-1133">Transmembrane helix</keyword>
<keyword evidence="4" id="KW-1185">Reference proteome</keyword>
<evidence type="ECO:0000313" key="3">
    <source>
        <dbReference type="EMBL" id="NHZ42627.1"/>
    </source>
</evidence>
<reference evidence="3 4" key="1">
    <citation type="submission" date="2019-09" db="EMBL/GenBank/DDBJ databases">
        <title>Taxonomy of Antarctic Massilia spp.: description of Massilia rubra sp. nov., Massilia aquatica sp. nov., Massilia mucilaginosa sp. nov., Massilia frigida sp. nov. isolated from streams, lakes and regoliths.</title>
        <authorList>
            <person name="Holochova P."/>
            <person name="Sedlacek I."/>
            <person name="Kralova S."/>
            <person name="Maslanova I."/>
            <person name="Busse H.-J."/>
            <person name="Stankova E."/>
            <person name="Vrbovska V."/>
            <person name="Kovarovic V."/>
            <person name="Bartak M."/>
            <person name="Svec P."/>
            <person name="Pantucek R."/>
        </authorList>
    </citation>
    <scope>NUCLEOTIDE SEQUENCE [LARGE SCALE GENOMIC DNA]</scope>
    <source>
        <strain evidence="3 4">CCM 8693</strain>
    </source>
</reference>